<gene>
    <name evidence="1" type="ORF">LCGC14_0665560</name>
</gene>
<name>A0A0F9QSA2_9ZZZZ</name>
<organism evidence="1">
    <name type="scientific">marine sediment metagenome</name>
    <dbReference type="NCBI Taxonomy" id="412755"/>
    <lineage>
        <taxon>unclassified sequences</taxon>
        <taxon>metagenomes</taxon>
        <taxon>ecological metagenomes</taxon>
    </lineage>
</organism>
<protein>
    <submittedName>
        <fullName evidence="1">Uncharacterized protein</fullName>
    </submittedName>
</protein>
<dbReference type="EMBL" id="LAZR01001291">
    <property type="protein sequence ID" value="KKN47160.1"/>
    <property type="molecule type" value="Genomic_DNA"/>
</dbReference>
<dbReference type="AlphaFoldDB" id="A0A0F9QSA2"/>
<accession>A0A0F9QSA2</accession>
<evidence type="ECO:0000313" key="1">
    <source>
        <dbReference type="EMBL" id="KKN47160.1"/>
    </source>
</evidence>
<reference evidence="1" key="1">
    <citation type="journal article" date="2015" name="Nature">
        <title>Complex archaea that bridge the gap between prokaryotes and eukaryotes.</title>
        <authorList>
            <person name="Spang A."/>
            <person name="Saw J.H."/>
            <person name="Jorgensen S.L."/>
            <person name="Zaremba-Niedzwiedzka K."/>
            <person name="Martijn J."/>
            <person name="Lind A.E."/>
            <person name="van Eijk R."/>
            <person name="Schleper C."/>
            <person name="Guy L."/>
            <person name="Ettema T.J."/>
        </authorList>
    </citation>
    <scope>NUCLEOTIDE SEQUENCE</scope>
</reference>
<comment type="caution">
    <text evidence="1">The sequence shown here is derived from an EMBL/GenBank/DDBJ whole genome shotgun (WGS) entry which is preliminary data.</text>
</comment>
<sequence>MGDQRVDPYRKSVQTGQLVGLITGTPYQLPNLAGERAVLRPHPDNAGNIWVGFATGVAVGSDTGYPITSTDTDSLTLEGLANLSVLWANFDTADDRLCWIMLYDAPAELGP</sequence>
<proteinExistence type="predicted"/>